<dbReference type="AlphaFoldDB" id="A0A9J6QU68"/>
<dbReference type="NCBIfam" id="TIGR00277">
    <property type="entry name" value="HDIG"/>
    <property type="match status" value="1"/>
</dbReference>
<dbReference type="InterPro" id="IPR006675">
    <property type="entry name" value="HDIG_dom"/>
</dbReference>
<dbReference type="RefSeq" id="WP_148398644.1">
    <property type="nucleotide sequence ID" value="NZ_JAJAGH010000008.1"/>
</dbReference>
<comment type="caution">
    <text evidence="2">The sequence shown here is derived from an EMBL/GenBank/DDBJ whole genome shotgun (WGS) entry which is preliminary data.</text>
</comment>
<dbReference type="Gene3D" id="1.10.3210.10">
    <property type="entry name" value="Hypothetical protein af1432"/>
    <property type="match status" value="1"/>
</dbReference>
<dbReference type="Pfam" id="PF01966">
    <property type="entry name" value="HD"/>
    <property type="match status" value="1"/>
</dbReference>
<keyword evidence="3" id="KW-1185">Reference proteome</keyword>
<proteinExistence type="predicted"/>
<dbReference type="EMBL" id="JAOSHN010000003">
    <property type="protein sequence ID" value="MCU7378387.1"/>
    <property type="molecule type" value="Genomic_DNA"/>
</dbReference>
<evidence type="ECO:0000313" key="2">
    <source>
        <dbReference type="EMBL" id="MCU7378387.1"/>
    </source>
</evidence>
<dbReference type="SMART" id="SM00471">
    <property type="entry name" value="HDc"/>
    <property type="match status" value="1"/>
</dbReference>
<dbReference type="SUPFAM" id="SSF109604">
    <property type="entry name" value="HD-domain/PDEase-like"/>
    <property type="match status" value="1"/>
</dbReference>
<name>A0A9J6QU68_9FIRM</name>
<organism evidence="2 3">
    <name type="scientific">Hominibacterium faecale</name>
    <dbReference type="NCBI Taxonomy" id="2839743"/>
    <lineage>
        <taxon>Bacteria</taxon>
        <taxon>Bacillati</taxon>
        <taxon>Bacillota</taxon>
        <taxon>Clostridia</taxon>
        <taxon>Peptostreptococcales</taxon>
        <taxon>Anaerovoracaceae</taxon>
        <taxon>Hominibacterium</taxon>
    </lineage>
</organism>
<protein>
    <submittedName>
        <fullName evidence="2">HD domain-containing protein</fullName>
    </submittedName>
</protein>
<evidence type="ECO:0000313" key="3">
    <source>
        <dbReference type="Proteomes" id="UP001065549"/>
    </source>
</evidence>
<dbReference type="InterPro" id="IPR006674">
    <property type="entry name" value="HD_domain"/>
</dbReference>
<feature type="domain" description="HD/PDEase" evidence="1">
    <location>
        <begin position="29"/>
        <end position="146"/>
    </location>
</feature>
<evidence type="ECO:0000259" key="1">
    <source>
        <dbReference type="SMART" id="SM00471"/>
    </source>
</evidence>
<dbReference type="CDD" id="cd00077">
    <property type="entry name" value="HDc"/>
    <property type="match status" value="1"/>
</dbReference>
<dbReference type="InterPro" id="IPR003607">
    <property type="entry name" value="HD/PDEase_dom"/>
</dbReference>
<sequence length="160" mass="18565">MERVNRIFNHPAYQEAMEAIEEAETDRIFCKHDMEHFLSVARLAYIYNLEEQAGIAREIIYSAALLHDIGRGLQYTKDIPHHEAGVGMAEKILPECGFSDEEQAQIIDAILFHRREGVKKGGPLRTFLNKADKRSRNCFICRARDACKWHKENMNLKIDY</sequence>
<accession>A0A9J6QU68</accession>
<gene>
    <name evidence="2" type="ORF">OBO34_08455</name>
</gene>
<dbReference type="Proteomes" id="UP001065549">
    <property type="component" value="Unassembled WGS sequence"/>
</dbReference>
<reference evidence="2" key="1">
    <citation type="submission" date="2022-09" db="EMBL/GenBank/DDBJ databases">
        <title>Culturomic study of gut microbiota in children with autism spectrum disorder.</title>
        <authorList>
            <person name="Efimov B.A."/>
            <person name="Chaplin A.V."/>
            <person name="Sokolova S.R."/>
            <person name="Pikina A.P."/>
            <person name="Korzhanova M."/>
            <person name="Belova V."/>
            <person name="Korostin D."/>
        </authorList>
    </citation>
    <scope>NUCLEOTIDE SEQUENCE</scope>
    <source>
        <strain evidence="2">ASD5510</strain>
    </source>
</reference>